<dbReference type="Gene3D" id="3.40.50.150">
    <property type="entry name" value="Vaccinia Virus protein VP39"/>
    <property type="match status" value="1"/>
</dbReference>
<evidence type="ECO:0000256" key="2">
    <source>
        <dbReference type="ARBA" id="ARBA00022603"/>
    </source>
</evidence>
<dbReference type="PANTHER" id="PTHR42933">
    <property type="entry name" value="SLR6095 PROTEIN"/>
    <property type="match status" value="1"/>
</dbReference>
<dbReference type="SUPFAM" id="SSF53335">
    <property type="entry name" value="S-adenosyl-L-methionine-dependent methyltransferases"/>
    <property type="match status" value="1"/>
</dbReference>
<comment type="catalytic activity">
    <reaction evidence="6">
        <text>a 2'-deoxyadenosine in DNA + S-adenosyl-L-methionine = an N(6)-methyl-2'-deoxyadenosine in DNA + S-adenosyl-L-homocysteine + H(+)</text>
        <dbReference type="Rhea" id="RHEA:15197"/>
        <dbReference type="Rhea" id="RHEA-COMP:12418"/>
        <dbReference type="Rhea" id="RHEA-COMP:12419"/>
        <dbReference type="ChEBI" id="CHEBI:15378"/>
        <dbReference type="ChEBI" id="CHEBI:57856"/>
        <dbReference type="ChEBI" id="CHEBI:59789"/>
        <dbReference type="ChEBI" id="CHEBI:90615"/>
        <dbReference type="ChEBI" id="CHEBI:90616"/>
        <dbReference type="EC" id="2.1.1.72"/>
    </reaction>
</comment>
<dbReference type="InterPro" id="IPR029063">
    <property type="entry name" value="SAM-dependent_MTases_sf"/>
</dbReference>
<evidence type="ECO:0000259" key="7">
    <source>
        <dbReference type="Pfam" id="PF02384"/>
    </source>
</evidence>
<dbReference type="AlphaFoldDB" id="A0A7G5FC64"/>
<feature type="domain" description="DNA methylase adenine-specific" evidence="7">
    <location>
        <begin position="158"/>
        <end position="363"/>
    </location>
</feature>
<accession>A0A7G5FC64</accession>
<dbReference type="GO" id="GO:0008170">
    <property type="term" value="F:N-methyltransferase activity"/>
    <property type="evidence" value="ECO:0007669"/>
    <property type="project" value="InterPro"/>
</dbReference>
<dbReference type="GO" id="GO:0009007">
    <property type="term" value="F:site-specific DNA-methyltransferase (adenine-specific) activity"/>
    <property type="evidence" value="ECO:0007669"/>
    <property type="project" value="UniProtKB-EC"/>
</dbReference>
<dbReference type="InterPro" id="IPR051537">
    <property type="entry name" value="DNA_Adenine_Mtase"/>
</dbReference>
<dbReference type="GO" id="GO:0009307">
    <property type="term" value="P:DNA restriction-modification system"/>
    <property type="evidence" value="ECO:0007669"/>
    <property type="project" value="UniProtKB-KW"/>
</dbReference>
<dbReference type="PRINTS" id="PR00507">
    <property type="entry name" value="N12N6MTFRASE"/>
</dbReference>
<reference evidence="8 9" key="1">
    <citation type="submission" date="2020-07" db="EMBL/GenBank/DDBJ databases">
        <title>non toxigenic Corynebacterium sp. nov from a clinical source.</title>
        <authorList>
            <person name="Bernier A.-M."/>
            <person name="Bernard K."/>
        </authorList>
    </citation>
    <scope>NUCLEOTIDE SEQUENCE [LARGE SCALE GENOMIC DNA]</scope>
    <source>
        <strain evidence="9">NML 93-0612</strain>
    </source>
</reference>
<dbReference type="InterPro" id="IPR003356">
    <property type="entry name" value="DNA_methylase_A-5"/>
</dbReference>
<evidence type="ECO:0000256" key="6">
    <source>
        <dbReference type="ARBA" id="ARBA00047942"/>
    </source>
</evidence>
<gene>
    <name evidence="8" type="ORF">HW450_07390</name>
</gene>
<keyword evidence="3" id="KW-0808">Transferase</keyword>
<organism evidence="8 9">
    <name type="scientific">Corynebacterium hindlerae</name>
    <dbReference type="NCBI Taxonomy" id="699041"/>
    <lineage>
        <taxon>Bacteria</taxon>
        <taxon>Bacillati</taxon>
        <taxon>Actinomycetota</taxon>
        <taxon>Actinomycetes</taxon>
        <taxon>Mycobacteriales</taxon>
        <taxon>Corynebacteriaceae</taxon>
        <taxon>Corynebacterium</taxon>
    </lineage>
</organism>
<keyword evidence="4" id="KW-0949">S-adenosyl-L-methionine</keyword>
<dbReference type="GO" id="GO:0032259">
    <property type="term" value="P:methylation"/>
    <property type="evidence" value="ECO:0007669"/>
    <property type="project" value="UniProtKB-KW"/>
</dbReference>
<evidence type="ECO:0000256" key="3">
    <source>
        <dbReference type="ARBA" id="ARBA00022679"/>
    </source>
</evidence>
<sequence>MLSPNPQGTLALKDIADLAEVSRAAVSNWRARYADSFPEPVPLSTPRRPLFDAQEVLTWLTEHDLLPAGIEDKKTSLRLRAILNTLANEGLNPGELAKFALQHLAGESSESSELVAIFDGLSTEKKSVLASLVLEHCFGNQGRGSFGMFSTSSSRASSILASAASTSVTDSSIIFDPTCGIGETLIQAGRAGGKKLRAQDTDPFATEIVSLRKSIGEPRLSVKAGDFLTTDTFGGDRPDVIVAELPFGMRIDKEQRRAMERTKVGANASSSNGDAAFLARIVDVLADEGRGYALTPLAPAFQGPLRKFRSNLIAHGCVEFIFQLPPRLLTNTSIPTLLWVLRSPNAVGETPTTLIDASQADNRLEQIGSWITSLRKGEHIDVPHVSVSLAEFVTSEGSLLPSEWLFEALSEQEVANRLKELESEINAISKKLDQPIRLTFEHGSFENPILISLREAIERKLIKILDLRPKDKANGETKKVPKIASINLPEPELVEVPADEECARSGDIVALGMRDSALVPGTSEEWAVPNFAKVIRVLDSKLSPRIVKACIDHKMRERRTAAPGVLTPGTVLRGFLDIEIPLLTDEQLAELDSILRELDERKQLADKLGNLAAEANDALIAATLLK</sequence>
<name>A0A7G5FC64_9CORY</name>
<dbReference type="PANTHER" id="PTHR42933:SF1">
    <property type="entry name" value="SITE-SPECIFIC DNA-METHYLTRANSFERASE (ADENINE-SPECIFIC)"/>
    <property type="match status" value="1"/>
</dbReference>
<keyword evidence="9" id="KW-1185">Reference proteome</keyword>
<dbReference type="Pfam" id="PF02384">
    <property type="entry name" value="N6_Mtase"/>
    <property type="match status" value="1"/>
</dbReference>
<dbReference type="EMBL" id="CP059833">
    <property type="protein sequence ID" value="QMV84205.1"/>
    <property type="molecule type" value="Genomic_DNA"/>
</dbReference>
<keyword evidence="2 8" id="KW-0489">Methyltransferase</keyword>
<dbReference type="EC" id="2.1.1.72" evidence="1"/>
<dbReference type="Proteomes" id="UP000515570">
    <property type="component" value="Chromosome"/>
</dbReference>
<evidence type="ECO:0000256" key="5">
    <source>
        <dbReference type="ARBA" id="ARBA00022747"/>
    </source>
</evidence>
<proteinExistence type="predicted"/>
<keyword evidence="5" id="KW-0680">Restriction system</keyword>
<evidence type="ECO:0000256" key="1">
    <source>
        <dbReference type="ARBA" id="ARBA00011900"/>
    </source>
</evidence>
<dbReference type="CDD" id="cd02440">
    <property type="entry name" value="AdoMet_MTases"/>
    <property type="match status" value="1"/>
</dbReference>
<evidence type="ECO:0000256" key="4">
    <source>
        <dbReference type="ARBA" id="ARBA00022691"/>
    </source>
</evidence>
<evidence type="ECO:0000313" key="9">
    <source>
        <dbReference type="Proteomes" id="UP000515570"/>
    </source>
</evidence>
<evidence type="ECO:0000313" key="8">
    <source>
        <dbReference type="EMBL" id="QMV84205.1"/>
    </source>
</evidence>
<dbReference type="RefSeq" id="WP_182385014.1">
    <property type="nucleotide sequence ID" value="NZ_CP059833.1"/>
</dbReference>
<dbReference type="GO" id="GO:0003677">
    <property type="term" value="F:DNA binding"/>
    <property type="evidence" value="ECO:0007669"/>
    <property type="project" value="InterPro"/>
</dbReference>
<protein>
    <recommendedName>
        <fullName evidence="1">site-specific DNA-methyltransferase (adenine-specific)</fullName>
        <ecNumber evidence="1">2.1.1.72</ecNumber>
    </recommendedName>
</protein>